<feature type="non-terminal residue" evidence="2">
    <location>
        <position position="1"/>
    </location>
</feature>
<evidence type="ECO:0000313" key="2">
    <source>
        <dbReference type="EMBL" id="CAA9212001.1"/>
    </source>
</evidence>
<dbReference type="AlphaFoldDB" id="A0A6J4H204"/>
<feature type="compositionally biased region" description="Polar residues" evidence="1">
    <location>
        <begin position="1"/>
        <end position="21"/>
    </location>
</feature>
<organism evidence="2">
    <name type="scientific">uncultured Acidimicrobiales bacterium</name>
    <dbReference type="NCBI Taxonomy" id="310071"/>
    <lineage>
        <taxon>Bacteria</taxon>
        <taxon>Bacillati</taxon>
        <taxon>Actinomycetota</taxon>
        <taxon>Acidimicrobiia</taxon>
        <taxon>Acidimicrobiales</taxon>
        <taxon>environmental samples</taxon>
    </lineage>
</organism>
<accession>A0A6J4H204</accession>
<feature type="non-terminal residue" evidence="2">
    <location>
        <position position="64"/>
    </location>
</feature>
<dbReference type="EMBL" id="CADCTB010000011">
    <property type="protein sequence ID" value="CAA9212001.1"/>
    <property type="molecule type" value="Genomic_DNA"/>
</dbReference>
<sequence>CAQTPSTSRRAAKTTARSSPASVEARRSPEPLSHSLTEAVPGRTMTVGRHSNASVAGVVERGPG</sequence>
<evidence type="ECO:0000256" key="1">
    <source>
        <dbReference type="SAM" id="MobiDB-lite"/>
    </source>
</evidence>
<proteinExistence type="predicted"/>
<reference evidence="2" key="1">
    <citation type="submission" date="2020-02" db="EMBL/GenBank/DDBJ databases">
        <authorList>
            <person name="Meier V. D."/>
        </authorList>
    </citation>
    <scope>NUCLEOTIDE SEQUENCE</scope>
    <source>
        <strain evidence="2">AVDCRST_MAG10</strain>
    </source>
</reference>
<protein>
    <submittedName>
        <fullName evidence="2">Uncharacterized protein</fullName>
    </submittedName>
</protein>
<feature type="region of interest" description="Disordered" evidence="1">
    <location>
        <begin position="1"/>
        <end position="64"/>
    </location>
</feature>
<name>A0A6J4H204_9ACTN</name>
<gene>
    <name evidence="2" type="ORF">AVDCRST_MAG10-169</name>
</gene>